<dbReference type="PANTHER" id="PTHR30289">
    <property type="entry name" value="UNCHARACTERIZED PROTEIN YBCL-RELATED"/>
    <property type="match status" value="1"/>
</dbReference>
<dbReference type="STRING" id="743722.Sph21_3780"/>
<dbReference type="InterPro" id="IPR008914">
    <property type="entry name" value="PEBP"/>
</dbReference>
<dbReference type="Gene3D" id="3.90.280.10">
    <property type="entry name" value="PEBP-like"/>
    <property type="match status" value="1"/>
</dbReference>
<proteinExistence type="predicted"/>
<dbReference type="eggNOG" id="COG1881">
    <property type="taxonomic scope" value="Bacteria"/>
</dbReference>
<reference evidence="1" key="1">
    <citation type="submission" date="2011-03" db="EMBL/GenBank/DDBJ databases">
        <title>Complete sequence of Sphingobacterium sp. 21.</title>
        <authorList>
            <consortium name="US DOE Joint Genome Institute"/>
            <person name="Lucas S."/>
            <person name="Copeland A."/>
            <person name="Lapidus A."/>
            <person name="Cheng J.-F."/>
            <person name="Goodwin L."/>
            <person name="Pitluck S."/>
            <person name="Davenport K."/>
            <person name="Detter J.C."/>
            <person name="Han C."/>
            <person name="Tapia R."/>
            <person name="Land M."/>
            <person name="Hauser L."/>
            <person name="Kyrpides N."/>
            <person name="Ivanova N."/>
            <person name="Ovchinnikova G."/>
            <person name="Pagani I."/>
            <person name="Siebers A.K."/>
            <person name="Allgaier M."/>
            <person name="Thelen M.P."/>
            <person name="Hugenholtz P."/>
            <person name="Woyke T."/>
        </authorList>
    </citation>
    <scope>NUCLEOTIDE SEQUENCE</scope>
    <source>
        <strain evidence="1">21</strain>
    </source>
</reference>
<dbReference type="HOGENOM" id="CLU_083918_3_2_10"/>
<dbReference type="InterPro" id="IPR005247">
    <property type="entry name" value="YbhB_YbcL/LppC-like"/>
</dbReference>
<dbReference type="InterPro" id="IPR036610">
    <property type="entry name" value="PEBP-like_sf"/>
</dbReference>
<dbReference type="PANTHER" id="PTHR30289:SF1">
    <property type="entry name" value="PEBP (PHOSPHATIDYLETHANOLAMINE-BINDING PROTEIN) FAMILY PROTEIN"/>
    <property type="match status" value="1"/>
</dbReference>
<accession>F4C5Y7</accession>
<dbReference type="CDD" id="cd00865">
    <property type="entry name" value="PEBP_bact_arch"/>
    <property type="match status" value="1"/>
</dbReference>
<gene>
    <name evidence="1" type="ordered locus">Sph21_3780</name>
</gene>
<sequence>MTKKKKQMKIRSIFEPGTEIPKRFTCLGSNVSPSFVFEGIPSDAESLVLLIEDIDASPVPWTHWHVFNIPPATTLIEEGQVPAGGIEGLCNNHTFGYEGPCPKYFKGIHHYVFRLYALDTRLELSAATEPATIKELMKEHIIDFADLVGICDSGTYINDLSDEVTDATTDE</sequence>
<protein>
    <submittedName>
        <fullName evidence="1">YbhB YbcL family protein</fullName>
    </submittedName>
</protein>
<dbReference type="PATRIC" id="fig|743722.3.peg.4038"/>
<organism evidence="1">
    <name type="scientific">Sphingobacterium sp. (strain 21)</name>
    <dbReference type="NCBI Taxonomy" id="743722"/>
    <lineage>
        <taxon>Bacteria</taxon>
        <taxon>Pseudomonadati</taxon>
        <taxon>Bacteroidota</taxon>
        <taxon>Sphingobacteriia</taxon>
        <taxon>Sphingobacteriales</taxon>
        <taxon>Sphingobacteriaceae</taxon>
        <taxon>Sphingobacterium</taxon>
    </lineage>
</organism>
<dbReference type="Pfam" id="PF01161">
    <property type="entry name" value="PBP"/>
    <property type="match status" value="1"/>
</dbReference>
<dbReference type="KEGG" id="shg:Sph21_3780"/>
<dbReference type="SUPFAM" id="SSF49777">
    <property type="entry name" value="PEBP-like"/>
    <property type="match status" value="1"/>
</dbReference>
<dbReference type="AlphaFoldDB" id="F4C5Y7"/>
<name>F4C5Y7_SPHS2</name>
<evidence type="ECO:0000313" key="1">
    <source>
        <dbReference type="EMBL" id="ADZ80316.1"/>
    </source>
</evidence>
<dbReference type="EMBL" id="CP002584">
    <property type="protein sequence ID" value="ADZ80316.1"/>
    <property type="molecule type" value="Genomic_DNA"/>
</dbReference>
<dbReference type="NCBIfam" id="TIGR00481">
    <property type="entry name" value="YbhB/YbcL family Raf kinase inhibitor-like protein"/>
    <property type="match status" value="1"/>
</dbReference>